<organism evidence="2 3">
    <name type="scientific">Fluviispira multicolorata</name>
    <dbReference type="NCBI Taxonomy" id="2654512"/>
    <lineage>
        <taxon>Bacteria</taxon>
        <taxon>Pseudomonadati</taxon>
        <taxon>Bdellovibrionota</taxon>
        <taxon>Oligoflexia</taxon>
        <taxon>Silvanigrellales</taxon>
        <taxon>Silvanigrellaceae</taxon>
        <taxon>Fluviispira</taxon>
    </lineage>
</organism>
<dbReference type="AlphaFoldDB" id="A0A833N2R1"/>
<keyword evidence="1" id="KW-0472">Membrane</keyword>
<dbReference type="Proteomes" id="UP000442694">
    <property type="component" value="Unassembled WGS sequence"/>
</dbReference>
<comment type="caution">
    <text evidence="2">The sequence shown here is derived from an EMBL/GenBank/DDBJ whole genome shotgun (WGS) entry which is preliminary data.</text>
</comment>
<sequence>MYLIMERESGIFHFSLSPVSESSILRALILNMNENKIVLNKKYIFIALEIPHSSSQFMDYRFVFNNKFLKEFIFLLITKIINIVYFFKNKLKKNKLKRVISLTLLILFSFFIFDLGMIEEKTYNLFANNIQNESIFTWKNYFIKSKIAQKVAHRKNFFIHEKIPSIRGITDFKVLPLYYKNKNIEIYNGFLAVSYSRILTVKGEESFIKNPVEYCSKKGLSIFHITEKDEILIFESSNIKDKFRNDFFAIFSENELLNRSKNKNDYCNYLNEFIGENN</sequence>
<evidence type="ECO:0000313" key="3">
    <source>
        <dbReference type="Proteomes" id="UP000442694"/>
    </source>
</evidence>
<proteinExistence type="predicted"/>
<evidence type="ECO:0000313" key="2">
    <source>
        <dbReference type="EMBL" id="KAB8033218.1"/>
    </source>
</evidence>
<gene>
    <name evidence="2" type="ORF">GCL57_00545</name>
</gene>
<dbReference type="RefSeq" id="WP_152211306.1">
    <property type="nucleotide sequence ID" value="NZ_WFLN01000004.1"/>
</dbReference>
<dbReference type="EMBL" id="WFLN01000004">
    <property type="protein sequence ID" value="KAB8033218.1"/>
    <property type="molecule type" value="Genomic_DNA"/>
</dbReference>
<keyword evidence="1" id="KW-0812">Transmembrane</keyword>
<feature type="transmembrane region" description="Helical" evidence="1">
    <location>
        <begin position="68"/>
        <end position="87"/>
    </location>
</feature>
<reference evidence="2 3" key="1">
    <citation type="submission" date="2019-10" db="EMBL/GenBank/DDBJ databases">
        <title>New genus of Silvanigrellaceae.</title>
        <authorList>
            <person name="Pitt A."/>
            <person name="Hahn M.W."/>
        </authorList>
    </citation>
    <scope>NUCLEOTIDE SEQUENCE [LARGE SCALE GENOMIC DNA]</scope>
    <source>
        <strain evidence="2 3">33A1-SZDP</strain>
    </source>
</reference>
<feature type="transmembrane region" description="Helical" evidence="1">
    <location>
        <begin position="99"/>
        <end position="118"/>
    </location>
</feature>
<name>A0A833N2R1_9BACT</name>
<accession>A0A833N2R1</accession>
<keyword evidence="3" id="KW-1185">Reference proteome</keyword>
<evidence type="ECO:0000256" key="1">
    <source>
        <dbReference type="SAM" id="Phobius"/>
    </source>
</evidence>
<protein>
    <submittedName>
        <fullName evidence="2">Uncharacterized protein</fullName>
    </submittedName>
</protein>
<keyword evidence="1" id="KW-1133">Transmembrane helix</keyword>